<dbReference type="AlphaFoldDB" id="A0A678XAW2"/>
<organism evidence="2">
    <name type="scientific">Streptomyces aureus</name>
    <dbReference type="NCBI Taxonomy" id="193461"/>
    <lineage>
        <taxon>Bacteria</taxon>
        <taxon>Bacillati</taxon>
        <taxon>Actinomycetota</taxon>
        <taxon>Actinomycetes</taxon>
        <taxon>Kitasatosporales</taxon>
        <taxon>Streptomycetaceae</taxon>
        <taxon>Streptomyces</taxon>
    </lineage>
</organism>
<reference evidence="2" key="1">
    <citation type="submission" date="2018-03" db="EMBL/GenBank/DDBJ databases">
        <title>Multiplexed Activation and Characterization of a Cryptic Gene Cluster Reveal Two Series of Aromatic Polyketides Generated by a Divergent Biosynthetic Pathway.</title>
        <authorList>
            <person name="Ji Z.-Y."/>
            <person name="Nie Q.-Y."/>
            <person name="Yin Y."/>
            <person name="Zhang M."/>
            <person name="Pan H.-X."/>
            <person name="Hou X.-F."/>
            <person name="Tang G.-L."/>
        </authorList>
    </citation>
    <scope>NUCLEOTIDE SEQUENCE</scope>
    <source>
        <strain evidence="2">SP-371</strain>
    </source>
</reference>
<sequence length="222" mass="23334">MDKTQTPAPDPSGTPAGGTAATQTAAASPLALISLGLLLERPMTSRELALTAAERAAGSPVEGLPTPGPREFAAVAGALGEAGLTETVAHADGPAHALTERGRSEFARRVVARLARPDRQPPAFLTAVGYLGALDEDRATEALRERAGRLRERAARIGQALAADGGVPRLFVIENEYALRMCRAELDWIEEVLAEIGAGTLAWPRVRVTENGWEWELDAGAG</sequence>
<dbReference type="InterPro" id="IPR036390">
    <property type="entry name" value="WH_DNA-bd_sf"/>
</dbReference>
<accession>A0A678XAW2</accession>
<feature type="compositionally biased region" description="Low complexity" evidence="1">
    <location>
        <begin position="11"/>
        <end position="23"/>
    </location>
</feature>
<evidence type="ECO:0000313" key="2">
    <source>
        <dbReference type="EMBL" id="AYU66249.1"/>
    </source>
</evidence>
<name>A0A678XAW2_9ACTN</name>
<dbReference type="SUPFAM" id="SSF46785">
    <property type="entry name" value="Winged helix' DNA-binding domain"/>
    <property type="match status" value="1"/>
</dbReference>
<proteinExistence type="predicted"/>
<feature type="region of interest" description="Disordered" evidence="1">
    <location>
        <begin position="1"/>
        <end position="23"/>
    </location>
</feature>
<evidence type="ECO:0000256" key="1">
    <source>
        <dbReference type="SAM" id="MobiDB-lite"/>
    </source>
</evidence>
<protein>
    <submittedName>
        <fullName evidence="2">TjhR3</fullName>
    </submittedName>
</protein>
<dbReference type="EMBL" id="MH025886">
    <property type="protein sequence ID" value="AYU66249.1"/>
    <property type="molecule type" value="Genomic_DNA"/>
</dbReference>